<evidence type="ECO:0000313" key="4">
    <source>
        <dbReference type="Proteomes" id="UP000314983"/>
    </source>
</evidence>
<feature type="domain" description="Asparagine--tRNA ligase N-terminal" evidence="2">
    <location>
        <begin position="19"/>
        <end position="111"/>
    </location>
</feature>
<dbReference type="Ensembl" id="ENSEEET00000059345.1">
    <property type="protein sequence ID" value="ENSEEEP00000058260.1"/>
    <property type="gene ID" value="ENSEEEG00000027713.1"/>
</dbReference>
<feature type="region of interest" description="Disordered" evidence="1">
    <location>
        <begin position="69"/>
        <end position="99"/>
    </location>
</feature>
<proteinExistence type="predicted"/>
<dbReference type="InterPro" id="IPR048952">
    <property type="entry name" value="AsnRS_N"/>
</dbReference>
<name>A0AAY5EMU9_ELEEL</name>
<reference evidence="3" key="3">
    <citation type="submission" date="2025-09" db="UniProtKB">
        <authorList>
            <consortium name="Ensembl"/>
        </authorList>
    </citation>
    <scope>IDENTIFICATION</scope>
</reference>
<organism evidence="3 4">
    <name type="scientific">Electrophorus electricus</name>
    <name type="common">Electric eel</name>
    <name type="synonym">Gymnotus electricus</name>
    <dbReference type="NCBI Taxonomy" id="8005"/>
    <lineage>
        <taxon>Eukaryota</taxon>
        <taxon>Metazoa</taxon>
        <taxon>Chordata</taxon>
        <taxon>Craniata</taxon>
        <taxon>Vertebrata</taxon>
        <taxon>Euteleostomi</taxon>
        <taxon>Actinopterygii</taxon>
        <taxon>Neopterygii</taxon>
        <taxon>Teleostei</taxon>
        <taxon>Ostariophysi</taxon>
        <taxon>Gymnotiformes</taxon>
        <taxon>Gymnotoidei</taxon>
        <taxon>Gymnotidae</taxon>
        <taxon>Electrophorus</taxon>
    </lineage>
</organism>
<evidence type="ECO:0000259" key="2">
    <source>
        <dbReference type="Pfam" id="PF20917"/>
    </source>
</evidence>
<accession>A0AAY5EMU9</accession>
<evidence type="ECO:0000313" key="3">
    <source>
        <dbReference type="Ensembl" id="ENSEEEP00000058260.1"/>
    </source>
</evidence>
<dbReference type="GeneTree" id="ENSGT00940000168263"/>
<feature type="region of interest" description="Disordered" evidence="1">
    <location>
        <begin position="1"/>
        <end position="23"/>
    </location>
</feature>
<feature type="compositionally biased region" description="Basic and acidic residues" evidence="1">
    <location>
        <begin position="7"/>
        <end position="23"/>
    </location>
</feature>
<dbReference type="Pfam" id="PF20917">
    <property type="entry name" value="AsnRS_N"/>
    <property type="match status" value="1"/>
</dbReference>
<dbReference type="Proteomes" id="UP000314983">
    <property type="component" value="Chromosome 22"/>
</dbReference>
<sequence length="136" mass="15412">MLLVYVSDKHGSDESGDGTEHKPFKTPLKALLFAGKEPWPTIYVDAQKDGERWAVISKTQMKNTKKLFHREQQKTDAKDMKEVSAKENPCREEKNLEDAKKIVIENNPSLPDPQTVSQSSPLLLTASCVNRPYNKK</sequence>
<keyword evidence="4" id="KW-1185">Reference proteome</keyword>
<protein>
    <recommendedName>
        <fullName evidence="2">Asparagine--tRNA ligase N-terminal domain-containing protein</fullName>
    </recommendedName>
</protein>
<reference evidence="3 4" key="1">
    <citation type="submission" date="2020-05" db="EMBL/GenBank/DDBJ databases">
        <title>Electrophorus electricus (electric eel) genome, fEleEle1, primary haplotype.</title>
        <authorList>
            <person name="Myers G."/>
            <person name="Meyer A."/>
            <person name="Fedrigo O."/>
            <person name="Formenti G."/>
            <person name="Rhie A."/>
            <person name="Tracey A."/>
            <person name="Sims Y."/>
            <person name="Jarvis E.D."/>
        </authorList>
    </citation>
    <scope>NUCLEOTIDE SEQUENCE [LARGE SCALE GENOMIC DNA]</scope>
</reference>
<reference evidence="3" key="2">
    <citation type="submission" date="2025-08" db="UniProtKB">
        <authorList>
            <consortium name="Ensembl"/>
        </authorList>
    </citation>
    <scope>IDENTIFICATION</scope>
</reference>
<evidence type="ECO:0000256" key="1">
    <source>
        <dbReference type="SAM" id="MobiDB-lite"/>
    </source>
</evidence>
<dbReference type="AlphaFoldDB" id="A0AAY5EMU9"/>
<dbReference type="Gene3D" id="3.30.1910.20">
    <property type="entry name" value="asparaginyl-tRNA synthetase, N-terminal domain"/>
    <property type="match status" value="1"/>
</dbReference>